<reference evidence="1" key="1">
    <citation type="submission" date="2023-08" db="EMBL/GenBank/DDBJ databases">
        <authorList>
            <person name="Audoor S."/>
            <person name="Bilcke G."/>
        </authorList>
    </citation>
    <scope>NUCLEOTIDE SEQUENCE</scope>
</reference>
<gene>
    <name evidence="1" type="ORF">CYCCA115_LOCUS23344</name>
</gene>
<dbReference type="Proteomes" id="UP001295423">
    <property type="component" value="Unassembled WGS sequence"/>
</dbReference>
<protein>
    <submittedName>
        <fullName evidence="1">Uncharacterized protein</fullName>
    </submittedName>
</protein>
<keyword evidence="2" id="KW-1185">Reference proteome</keyword>
<dbReference type="EMBL" id="CAKOGP040002400">
    <property type="protein sequence ID" value="CAJ1968667.1"/>
    <property type="molecule type" value="Genomic_DNA"/>
</dbReference>
<organism evidence="1 2">
    <name type="scientific">Cylindrotheca closterium</name>
    <dbReference type="NCBI Taxonomy" id="2856"/>
    <lineage>
        <taxon>Eukaryota</taxon>
        <taxon>Sar</taxon>
        <taxon>Stramenopiles</taxon>
        <taxon>Ochrophyta</taxon>
        <taxon>Bacillariophyta</taxon>
        <taxon>Bacillariophyceae</taxon>
        <taxon>Bacillariophycidae</taxon>
        <taxon>Bacillariales</taxon>
        <taxon>Bacillariaceae</taxon>
        <taxon>Cylindrotheca</taxon>
    </lineage>
</organism>
<comment type="caution">
    <text evidence="1">The sequence shown here is derived from an EMBL/GenBank/DDBJ whole genome shotgun (WGS) entry which is preliminary data.</text>
</comment>
<dbReference type="AlphaFoldDB" id="A0AAD2JP92"/>
<accession>A0AAD2JP92</accession>
<evidence type="ECO:0000313" key="1">
    <source>
        <dbReference type="EMBL" id="CAJ1968667.1"/>
    </source>
</evidence>
<evidence type="ECO:0000313" key="2">
    <source>
        <dbReference type="Proteomes" id="UP001295423"/>
    </source>
</evidence>
<name>A0AAD2JP92_9STRA</name>
<sequence length="211" mass="24071">MPRTKGGKKDERSNLEKLQGYKDSKIDLFIFFGYYDGLVSAGMCGWVVDDGNQVGSRTHQKGNLCDKVLTPSQFRSKAQKLYLIAEGLAGLGENLDLASYRPHFTNEDFAKFEAARRKKDNAGDPMKKLLTVKDEKALFIFFQYYDGIKTKGKEGFSLNVANFGSVAHMGIYPGYFKQRGENWFRTISKVMGKLAERFCGRWYRSSRNYQT</sequence>
<proteinExistence type="predicted"/>